<dbReference type="AlphaFoldDB" id="A0A3D8RND5"/>
<organism evidence="2 3">
    <name type="scientific">Coleophoma cylindrospora</name>
    <dbReference type="NCBI Taxonomy" id="1849047"/>
    <lineage>
        <taxon>Eukaryota</taxon>
        <taxon>Fungi</taxon>
        <taxon>Dikarya</taxon>
        <taxon>Ascomycota</taxon>
        <taxon>Pezizomycotina</taxon>
        <taxon>Leotiomycetes</taxon>
        <taxon>Helotiales</taxon>
        <taxon>Dermateaceae</taxon>
        <taxon>Coleophoma</taxon>
    </lineage>
</organism>
<feature type="compositionally biased region" description="Basic and acidic residues" evidence="1">
    <location>
        <begin position="362"/>
        <end position="386"/>
    </location>
</feature>
<dbReference type="Proteomes" id="UP000256645">
    <property type="component" value="Unassembled WGS sequence"/>
</dbReference>
<dbReference type="OrthoDB" id="5428055at2759"/>
<feature type="region of interest" description="Disordered" evidence="1">
    <location>
        <begin position="320"/>
        <end position="386"/>
    </location>
</feature>
<dbReference type="EMBL" id="PDLM01000006">
    <property type="protein sequence ID" value="RDW75404.1"/>
    <property type="molecule type" value="Genomic_DNA"/>
</dbReference>
<name>A0A3D8RND5_9HELO</name>
<feature type="compositionally biased region" description="Polar residues" evidence="1">
    <location>
        <begin position="343"/>
        <end position="356"/>
    </location>
</feature>
<comment type="caution">
    <text evidence="2">The sequence shown here is derived from an EMBL/GenBank/DDBJ whole genome shotgun (WGS) entry which is preliminary data.</text>
</comment>
<gene>
    <name evidence="2" type="ORF">BP6252_06546</name>
</gene>
<evidence type="ECO:0000313" key="2">
    <source>
        <dbReference type="EMBL" id="RDW75404.1"/>
    </source>
</evidence>
<proteinExistence type="predicted"/>
<keyword evidence="3" id="KW-1185">Reference proteome</keyword>
<accession>A0A3D8RND5</accession>
<evidence type="ECO:0000256" key="1">
    <source>
        <dbReference type="SAM" id="MobiDB-lite"/>
    </source>
</evidence>
<evidence type="ECO:0000313" key="3">
    <source>
        <dbReference type="Proteomes" id="UP000256645"/>
    </source>
</evidence>
<reference evidence="2 3" key="1">
    <citation type="journal article" date="2018" name="IMA Fungus">
        <title>IMA Genome-F 9: Draft genome sequence of Annulohypoxylon stygium, Aspergillus mulundensis, Berkeleyomyces basicola (syn. Thielaviopsis basicola), Ceratocystis smalleyi, two Cercospora beticola strains, Coleophoma cylindrospora, Fusarium fracticaudum, Phialophora cf. hyalina, and Morchella septimelata.</title>
        <authorList>
            <person name="Wingfield B.D."/>
            <person name="Bills G.F."/>
            <person name="Dong Y."/>
            <person name="Huang W."/>
            <person name="Nel W.J."/>
            <person name="Swalarsk-Parry B.S."/>
            <person name="Vaghefi N."/>
            <person name="Wilken P.M."/>
            <person name="An Z."/>
            <person name="de Beer Z.W."/>
            <person name="De Vos L."/>
            <person name="Chen L."/>
            <person name="Duong T.A."/>
            <person name="Gao Y."/>
            <person name="Hammerbacher A."/>
            <person name="Kikkert J.R."/>
            <person name="Li Y."/>
            <person name="Li H."/>
            <person name="Li K."/>
            <person name="Li Q."/>
            <person name="Liu X."/>
            <person name="Ma X."/>
            <person name="Naidoo K."/>
            <person name="Pethybridge S.J."/>
            <person name="Sun J."/>
            <person name="Steenkamp E.T."/>
            <person name="van der Nest M.A."/>
            <person name="van Wyk S."/>
            <person name="Wingfield M.J."/>
            <person name="Xiong C."/>
            <person name="Yue Q."/>
            <person name="Zhang X."/>
        </authorList>
    </citation>
    <scope>NUCLEOTIDE SEQUENCE [LARGE SCALE GENOMIC DNA]</scope>
    <source>
        <strain evidence="2 3">BP6252</strain>
    </source>
</reference>
<dbReference type="STRING" id="1849047.A0A3D8RND5"/>
<protein>
    <submittedName>
        <fullName evidence="2">Uncharacterized protein</fullName>
    </submittedName>
</protein>
<sequence>MPSYKDRVNEQKKWNPSLHNLCEFLNDTSSKPEDSSTGPNIGFIQFNHNDSGKRKFESSSIEELTKWLSTIKEPPNQTNDTKTSLGRLLFVEDLNREVIELIGSKADIDPFFFASHLDGVSLEIDYPRPSTVILPSIARDQNYITLQYQKALEFSNEKVDKSVQDYDKLNRNCILPRKLTILPETKKKKLGLAQYCCSICLKAIKEDFWLGIILVDPPDECIYKGKGKDRELLFKSKPFQGGHDVFLRQDLYNEVEVLAGSQNRHSMLNILKIYWCNNIQSQFRPESPSLLSLSYFSLKVVAGEWVTYVEALSHQIKQHEHSGDALSHNHGIDARHKSKKNSRNGSSQHNGVNTQQQHKHLGHTEHSQDTSSKKQPKQTRDTRSQKIDTVSQLQFDLVHLEKWGRRCIQTIPKLETAIRFVHSRSIAEKSPTDQEVYNLIEEDYKHLVARLPKFKLQTLGDL</sequence>